<reference evidence="1" key="1">
    <citation type="journal article" date="2015" name="Nature">
        <title>Complex archaea that bridge the gap between prokaryotes and eukaryotes.</title>
        <authorList>
            <person name="Spang A."/>
            <person name="Saw J.H."/>
            <person name="Jorgensen S.L."/>
            <person name="Zaremba-Niedzwiedzka K."/>
            <person name="Martijn J."/>
            <person name="Lind A.E."/>
            <person name="van Eijk R."/>
            <person name="Schleper C."/>
            <person name="Guy L."/>
            <person name="Ettema T.J."/>
        </authorList>
    </citation>
    <scope>NUCLEOTIDE SEQUENCE</scope>
</reference>
<gene>
    <name evidence="1" type="ORF">LCGC14_2885170</name>
</gene>
<dbReference type="AlphaFoldDB" id="A0A0F8XYX3"/>
<accession>A0A0F8XYX3</accession>
<organism evidence="1">
    <name type="scientific">marine sediment metagenome</name>
    <dbReference type="NCBI Taxonomy" id="412755"/>
    <lineage>
        <taxon>unclassified sequences</taxon>
        <taxon>metagenomes</taxon>
        <taxon>ecological metagenomes</taxon>
    </lineage>
</organism>
<proteinExistence type="predicted"/>
<dbReference type="EMBL" id="LAZR01056383">
    <property type="protein sequence ID" value="KKK74297.1"/>
    <property type="molecule type" value="Genomic_DNA"/>
</dbReference>
<sequence>AMVADIAKYQRRAVKDQRGFENTLEVLRQSFDMRMPEAREKAEKLRDNYLQMAVNLDQQIALMGARARRNIKRAEKIGKILEVNRNRNLIRARHDATPELLVKPRSRDPIQMLLEKNKIDTNQERAAREIARVYQAVVAALMPKISSLEIGKGPGRGSVEDRMPEEIAIWHHDRYLPWVRILAGKDDISLPLVIDVAVDGHSVNAACRYRRVGYQRGVKLIGEALTLYAEYRVWDSGESLKTIISGGR</sequence>
<protein>
    <submittedName>
        <fullName evidence="1">Uncharacterized protein</fullName>
    </submittedName>
</protein>
<name>A0A0F8XYX3_9ZZZZ</name>
<comment type="caution">
    <text evidence="1">The sequence shown here is derived from an EMBL/GenBank/DDBJ whole genome shotgun (WGS) entry which is preliminary data.</text>
</comment>
<feature type="non-terminal residue" evidence="1">
    <location>
        <position position="1"/>
    </location>
</feature>
<evidence type="ECO:0000313" key="1">
    <source>
        <dbReference type="EMBL" id="KKK74297.1"/>
    </source>
</evidence>